<dbReference type="EMBL" id="CP067089">
    <property type="protein sequence ID" value="QQO07825.1"/>
    <property type="molecule type" value="Genomic_DNA"/>
</dbReference>
<organism evidence="2 3">
    <name type="scientific">Breznakiella homolactica</name>
    <dbReference type="NCBI Taxonomy" id="2798577"/>
    <lineage>
        <taxon>Bacteria</taxon>
        <taxon>Pseudomonadati</taxon>
        <taxon>Spirochaetota</taxon>
        <taxon>Spirochaetia</taxon>
        <taxon>Spirochaetales</taxon>
        <taxon>Breznakiellaceae</taxon>
        <taxon>Breznakiella</taxon>
    </lineage>
</organism>
<sequence length="351" mass="39659">MATAINYKCPNCAAALAFEISTQKWDCHFCNSSFNKDELSRISSQKGESRIEEAGWQAEAFDKNNMIAFTCPSCGGRVIAEKNTAATFCVYCHNPTVLAAQLQGEYRPARIIPFKKTKTEAVAALQNHCKGPFMPKVFKEYARRGEMTGLYVPYWLFSAVARAGLTGRGEKVSSWSDSDYRYTKTDSYRIERQVSVPFNLVPADASERLDDKLMEDMEPFAYSQLTDFSMEYLSGHFAESYDVDAAKSSRRFEQRIDKTVTEILKGSVHGFTSYNYSLTNRDLARRTTLYVMLPVWIIMVKYNGIIHTFAMNGQSGKISGRLPFSWKRVFAWFGTLAGAFSLLFLLGGLFL</sequence>
<evidence type="ECO:0000313" key="3">
    <source>
        <dbReference type="Proteomes" id="UP000595917"/>
    </source>
</evidence>
<keyword evidence="1" id="KW-0472">Membrane</keyword>
<reference evidence="2" key="1">
    <citation type="submission" date="2021-01" db="EMBL/GenBank/DDBJ databases">
        <title>Description of Breznakiella homolactica.</title>
        <authorList>
            <person name="Song Y."/>
            <person name="Brune A."/>
        </authorList>
    </citation>
    <scope>NUCLEOTIDE SEQUENCE</scope>
    <source>
        <strain evidence="2">RmG30</strain>
    </source>
</reference>
<keyword evidence="1" id="KW-0812">Transmembrane</keyword>
<dbReference type="KEGG" id="bhc:JFL75_12845"/>
<dbReference type="AlphaFoldDB" id="A0A7T7XK81"/>
<feature type="transmembrane region" description="Helical" evidence="1">
    <location>
        <begin position="330"/>
        <end position="350"/>
    </location>
</feature>
<dbReference type="Gene3D" id="2.20.28.30">
    <property type="entry name" value="RNA polymerase ii, chain L"/>
    <property type="match status" value="1"/>
</dbReference>
<dbReference type="RefSeq" id="WP_215625131.1">
    <property type="nucleotide sequence ID" value="NZ_CP067089.2"/>
</dbReference>
<evidence type="ECO:0000256" key="1">
    <source>
        <dbReference type="SAM" id="Phobius"/>
    </source>
</evidence>
<dbReference type="Proteomes" id="UP000595917">
    <property type="component" value="Chromosome"/>
</dbReference>
<evidence type="ECO:0008006" key="4">
    <source>
        <dbReference type="Google" id="ProtNLM"/>
    </source>
</evidence>
<evidence type="ECO:0000313" key="2">
    <source>
        <dbReference type="EMBL" id="QQO07825.1"/>
    </source>
</evidence>
<proteinExistence type="predicted"/>
<protein>
    <recommendedName>
        <fullName evidence="4">Replication restart DNA helicase PriA</fullName>
    </recommendedName>
</protein>
<feature type="transmembrane region" description="Helical" evidence="1">
    <location>
        <begin position="289"/>
        <end position="310"/>
    </location>
</feature>
<accession>A0A7T7XK81</accession>
<name>A0A7T7XK81_9SPIR</name>
<keyword evidence="3" id="KW-1185">Reference proteome</keyword>
<keyword evidence="1" id="KW-1133">Transmembrane helix</keyword>
<gene>
    <name evidence="2" type="ORF">JFL75_12845</name>
</gene>